<dbReference type="EMBL" id="BARW01009619">
    <property type="protein sequence ID" value="GAI82698.1"/>
    <property type="molecule type" value="Genomic_DNA"/>
</dbReference>
<accession>X1RPW4</accession>
<proteinExistence type="predicted"/>
<protein>
    <submittedName>
        <fullName evidence="1">Uncharacterized protein</fullName>
    </submittedName>
</protein>
<name>X1RPW4_9ZZZZ</name>
<organism evidence="1">
    <name type="scientific">marine sediment metagenome</name>
    <dbReference type="NCBI Taxonomy" id="412755"/>
    <lineage>
        <taxon>unclassified sequences</taxon>
        <taxon>metagenomes</taxon>
        <taxon>ecological metagenomes</taxon>
    </lineage>
</organism>
<dbReference type="AlphaFoldDB" id="X1RPW4"/>
<evidence type="ECO:0000313" key="1">
    <source>
        <dbReference type="EMBL" id="GAI82698.1"/>
    </source>
</evidence>
<sequence length="304" mass="30985">MRNTGTLGASGGGLSIEGTAICIFKNNRIDSPVGGSGTGGGSKVISGVSIGGASVATILSNSITVTSSDDSYDAIGVIEVNTSTNRSFIQGNHIDVFNTSASFVGTAAAYLSFSSGPDKEIVGNVISVSNSSGSPGGSAYGIFCFTGSTQTVYSIGNTYTIENYTFNTAYSAFAAGDTIIANDLVNATTISGGSGTVKSLHGSATGFHLNTGTKQFYGSSDTHSVYSDGTNYIIDGGVPLKWPKVDATVSGYVLKSDAAGVLSWGPNVAILIDVTDSTVAEGNNSIVLGYDKFHMDFLYITTTS</sequence>
<feature type="non-terminal residue" evidence="1">
    <location>
        <position position="304"/>
    </location>
</feature>
<gene>
    <name evidence="1" type="ORF">S12H4_19274</name>
</gene>
<comment type="caution">
    <text evidence="1">The sequence shown here is derived from an EMBL/GenBank/DDBJ whole genome shotgun (WGS) entry which is preliminary data.</text>
</comment>
<reference evidence="1" key="1">
    <citation type="journal article" date="2014" name="Front. Microbiol.">
        <title>High frequency of phylogenetically diverse reductive dehalogenase-homologous genes in deep subseafloor sedimentary metagenomes.</title>
        <authorList>
            <person name="Kawai M."/>
            <person name="Futagami T."/>
            <person name="Toyoda A."/>
            <person name="Takaki Y."/>
            <person name="Nishi S."/>
            <person name="Hori S."/>
            <person name="Arai W."/>
            <person name="Tsubouchi T."/>
            <person name="Morono Y."/>
            <person name="Uchiyama I."/>
            <person name="Ito T."/>
            <person name="Fujiyama A."/>
            <person name="Inagaki F."/>
            <person name="Takami H."/>
        </authorList>
    </citation>
    <scope>NUCLEOTIDE SEQUENCE</scope>
    <source>
        <strain evidence="1">Expedition CK06-06</strain>
    </source>
</reference>